<keyword evidence="1 6" id="KW-0963">Cytoplasm</keyword>
<dbReference type="STRING" id="576118.SAMN05216216_11714"/>
<comment type="subcellular location">
    <subcellularLocation>
        <location evidence="6">Cytoplasm</location>
    </subcellularLocation>
</comment>
<keyword evidence="2 6" id="KW-0698">rRNA processing</keyword>
<dbReference type="PANTHER" id="PTHR46111">
    <property type="entry name" value="RIBOSOMAL RNA SMALL SUBUNIT METHYLTRANSFERASE I"/>
    <property type="match status" value="1"/>
</dbReference>
<accession>A0A1G9GFI8</accession>
<name>A0A1G9GFI8_9BACL</name>
<dbReference type="InterPro" id="IPR014776">
    <property type="entry name" value="4pyrrole_Mease_sub2"/>
</dbReference>
<evidence type="ECO:0000256" key="6">
    <source>
        <dbReference type="HAMAP-Rule" id="MF_01877"/>
    </source>
</evidence>
<dbReference type="SUPFAM" id="SSF53790">
    <property type="entry name" value="Tetrapyrrole methylase"/>
    <property type="match status" value="1"/>
</dbReference>
<reference evidence="9" key="1">
    <citation type="submission" date="2016-10" db="EMBL/GenBank/DDBJ databases">
        <authorList>
            <person name="Varghese N."/>
            <person name="Submissions S."/>
        </authorList>
    </citation>
    <scope>NUCLEOTIDE SEQUENCE [LARGE SCALE GENOMIC DNA]</scope>
    <source>
        <strain evidence="9">CGMCC 1.8895</strain>
    </source>
</reference>
<keyword evidence="3 6" id="KW-0489">Methyltransferase</keyword>
<protein>
    <recommendedName>
        <fullName evidence="6">Ribosomal RNA small subunit methyltransferase I</fullName>
        <ecNumber evidence="6">2.1.1.198</ecNumber>
    </recommendedName>
    <alternativeName>
        <fullName evidence="6">16S rRNA 2'-O-ribose C1402 methyltransferase</fullName>
    </alternativeName>
    <alternativeName>
        <fullName evidence="6">rRNA (cytidine-2'-O-)-methyltransferase RsmI</fullName>
    </alternativeName>
</protein>
<proteinExistence type="inferred from homology"/>
<dbReference type="InterPro" id="IPR000878">
    <property type="entry name" value="4pyrrol_Mease"/>
</dbReference>
<dbReference type="InterPro" id="IPR018063">
    <property type="entry name" value="SAM_MeTrfase_RsmI_CS"/>
</dbReference>
<dbReference type="RefSeq" id="WP_176754122.1">
    <property type="nucleotide sequence ID" value="NZ_FNFY01000017.1"/>
</dbReference>
<keyword evidence="4 6" id="KW-0808">Transferase</keyword>
<dbReference type="FunFam" id="3.30.950.10:FF:000002">
    <property type="entry name" value="Ribosomal RNA small subunit methyltransferase I"/>
    <property type="match status" value="1"/>
</dbReference>
<evidence type="ECO:0000256" key="3">
    <source>
        <dbReference type="ARBA" id="ARBA00022603"/>
    </source>
</evidence>
<dbReference type="GO" id="GO:0005737">
    <property type="term" value="C:cytoplasm"/>
    <property type="evidence" value="ECO:0007669"/>
    <property type="project" value="UniProtKB-SubCell"/>
</dbReference>
<comment type="similarity">
    <text evidence="6">Belongs to the methyltransferase superfamily. RsmI family.</text>
</comment>
<keyword evidence="5 6" id="KW-0949">S-adenosyl-L-methionine</keyword>
<dbReference type="CDD" id="cd11648">
    <property type="entry name" value="RsmI"/>
    <property type="match status" value="1"/>
</dbReference>
<organism evidence="8 9">
    <name type="scientific">Lacicoccus qingdaonensis</name>
    <dbReference type="NCBI Taxonomy" id="576118"/>
    <lineage>
        <taxon>Bacteria</taxon>
        <taxon>Bacillati</taxon>
        <taxon>Bacillota</taxon>
        <taxon>Bacilli</taxon>
        <taxon>Bacillales</taxon>
        <taxon>Salinicoccaceae</taxon>
        <taxon>Lacicoccus</taxon>
    </lineage>
</organism>
<dbReference type="AlphaFoldDB" id="A0A1G9GFI8"/>
<evidence type="ECO:0000256" key="1">
    <source>
        <dbReference type="ARBA" id="ARBA00022490"/>
    </source>
</evidence>
<evidence type="ECO:0000256" key="5">
    <source>
        <dbReference type="ARBA" id="ARBA00022691"/>
    </source>
</evidence>
<dbReference type="EC" id="2.1.1.198" evidence="6"/>
<evidence type="ECO:0000313" key="8">
    <source>
        <dbReference type="EMBL" id="SDK99419.1"/>
    </source>
</evidence>
<sequence length="271" mass="30985">MNLYITGTPLGNLDDMSVRAVRTLKEADVILCEDTRLTRKLTNHFDITTPLRSYHDHNKDQVEDDIISEMKEGTVFALVSDAGMPVISDPGYELIRKMQEADLEYAVIPSASAFTLALVASGIPSFEFTFFGFLPKTGSKKNDKLKQIMYHPQTSVLYESPHKLKQTIKGMLDIDEAREVSISREITKKFEQHRRGSVREIYDMLDEEIPLKGEFVIVIRGYEEEEMVSDTPIKEHVNQFIEDGMKPTKAIKMVADIKGMKKQEVYDIYHD</sequence>
<comment type="catalytic activity">
    <reaction evidence="6">
        <text>cytidine(1402) in 16S rRNA + S-adenosyl-L-methionine = 2'-O-methylcytidine(1402) in 16S rRNA + S-adenosyl-L-homocysteine + H(+)</text>
        <dbReference type="Rhea" id="RHEA:42924"/>
        <dbReference type="Rhea" id="RHEA-COMP:10285"/>
        <dbReference type="Rhea" id="RHEA-COMP:10286"/>
        <dbReference type="ChEBI" id="CHEBI:15378"/>
        <dbReference type="ChEBI" id="CHEBI:57856"/>
        <dbReference type="ChEBI" id="CHEBI:59789"/>
        <dbReference type="ChEBI" id="CHEBI:74495"/>
        <dbReference type="ChEBI" id="CHEBI:82748"/>
        <dbReference type="EC" id="2.1.1.198"/>
    </reaction>
</comment>
<dbReference type="InterPro" id="IPR008189">
    <property type="entry name" value="rRNA_ssu_MeTfrase_I"/>
</dbReference>
<dbReference type="PROSITE" id="PS01296">
    <property type="entry name" value="RSMI"/>
    <property type="match status" value="1"/>
</dbReference>
<dbReference type="EMBL" id="FNFY01000017">
    <property type="protein sequence ID" value="SDK99419.1"/>
    <property type="molecule type" value="Genomic_DNA"/>
</dbReference>
<dbReference type="HAMAP" id="MF_01877">
    <property type="entry name" value="16SrRNA_methyltr_I"/>
    <property type="match status" value="1"/>
</dbReference>
<feature type="domain" description="Tetrapyrrole methylase" evidence="7">
    <location>
        <begin position="3"/>
        <end position="201"/>
    </location>
</feature>
<evidence type="ECO:0000256" key="2">
    <source>
        <dbReference type="ARBA" id="ARBA00022552"/>
    </source>
</evidence>
<gene>
    <name evidence="6" type="primary">rsmI</name>
    <name evidence="8" type="ORF">SAMN05216216_11714</name>
</gene>
<dbReference type="PANTHER" id="PTHR46111:SF1">
    <property type="entry name" value="RIBOSOMAL RNA SMALL SUBUNIT METHYLTRANSFERASE I"/>
    <property type="match status" value="1"/>
</dbReference>
<evidence type="ECO:0000259" key="7">
    <source>
        <dbReference type="Pfam" id="PF00590"/>
    </source>
</evidence>
<evidence type="ECO:0000313" key="9">
    <source>
        <dbReference type="Proteomes" id="UP000199008"/>
    </source>
</evidence>
<dbReference type="InterPro" id="IPR014777">
    <property type="entry name" value="4pyrrole_Mease_sub1"/>
</dbReference>
<dbReference type="Pfam" id="PF00590">
    <property type="entry name" value="TP_methylase"/>
    <property type="match status" value="1"/>
</dbReference>
<dbReference type="Gene3D" id="3.40.1010.10">
    <property type="entry name" value="Cobalt-precorrin-4 Transmethylase, Domain 1"/>
    <property type="match status" value="1"/>
</dbReference>
<dbReference type="Gene3D" id="3.30.950.10">
    <property type="entry name" value="Methyltransferase, Cobalt-precorrin-4 Transmethylase, Domain 2"/>
    <property type="match status" value="1"/>
</dbReference>
<comment type="function">
    <text evidence="6">Catalyzes the 2'-O-methylation of the ribose of cytidine 1402 (C1402) in 16S rRNA.</text>
</comment>
<dbReference type="NCBIfam" id="TIGR00096">
    <property type="entry name" value="16S rRNA (cytidine(1402)-2'-O)-methyltransferase"/>
    <property type="match status" value="1"/>
</dbReference>
<keyword evidence="9" id="KW-1185">Reference proteome</keyword>
<dbReference type="PIRSF" id="PIRSF005917">
    <property type="entry name" value="MTase_YraL"/>
    <property type="match status" value="1"/>
</dbReference>
<evidence type="ECO:0000256" key="4">
    <source>
        <dbReference type="ARBA" id="ARBA00022679"/>
    </source>
</evidence>
<dbReference type="GO" id="GO:0070677">
    <property type="term" value="F:rRNA (cytosine-2'-O-)-methyltransferase activity"/>
    <property type="evidence" value="ECO:0007669"/>
    <property type="project" value="UniProtKB-UniRule"/>
</dbReference>
<dbReference type="FunFam" id="3.40.1010.10:FF:000007">
    <property type="entry name" value="Ribosomal RNA small subunit methyltransferase I"/>
    <property type="match status" value="1"/>
</dbReference>
<dbReference type="Proteomes" id="UP000199008">
    <property type="component" value="Unassembled WGS sequence"/>
</dbReference>
<dbReference type="InterPro" id="IPR035996">
    <property type="entry name" value="4pyrrol_Methylase_sf"/>
</dbReference>